<proteinExistence type="predicted"/>
<comment type="caution">
    <text evidence="2">The sequence shown here is derived from an EMBL/GenBank/DDBJ whole genome shotgun (WGS) entry which is preliminary data.</text>
</comment>
<dbReference type="AlphaFoldDB" id="A0A9D4ARC9"/>
<organism evidence="2 3">
    <name type="scientific">Mauremys mutica</name>
    <name type="common">yellowpond turtle</name>
    <dbReference type="NCBI Taxonomy" id="74926"/>
    <lineage>
        <taxon>Eukaryota</taxon>
        <taxon>Metazoa</taxon>
        <taxon>Chordata</taxon>
        <taxon>Craniata</taxon>
        <taxon>Vertebrata</taxon>
        <taxon>Euteleostomi</taxon>
        <taxon>Archelosauria</taxon>
        <taxon>Testudinata</taxon>
        <taxon>Testudines</taxon>
        <taxon>Cryptodira</taxon>
        <taxon>Durocryptodira</taxon>
        <taxon>Testudinoidea</taxon>
        <taxon>Geoemydidae</taxon>
        <taxon>Geoemydinae</taxon>
        <taxon>Mauremys</taxon>
    </lineage>
</organism>
<feature type="region of interest" description="Disordered" evidence="1">
    <location>
        <begin position="1"/>
        <end position="30"/>
    </location>
</feature>
<name>A0A9D4ARC9_9SAUR</name>
<evidence type="ECO:0000313" key="2">
    <source>
        <dbReference type="EMBL" id="KAH1167864.1"/>
    </source>
</evidence>
<evidence type="ECO:0000256" key="1">
    <source>
        <dbReference type="SAM" id="MobiDB-lite"/>
    </source>
</evidence>
<dbReference type="Proteomes" id="UP000827986">
    <property type="component" value="Unassembled WGS sequence"/>
</dbReference>
<gene>
    <name evidence="2" type="ORF">KIL84_003347</name>
</gene>
<dbReference type="EMBL" id="JAHDVG010000486">
    <property type="protein sequence ID" value="KAH1167864.1"/>
    <property type="molecule type" value="Genomic_DNA"/>
</dbReference>
<sequence>MQGLPKSTKEGHTSQSPPLPSLQAWGGRSGGPVPISMPCMISSNEPSRSLCHGNALSRLHILAWNASARSRGLAPVLQAGSCNLCPLHTPPPPSLLESCGEHVANMPHPCR</sequence>
<protein>
    <submittedName>
        <fullName evidence="2">Uncharacterized protein</fullName>
    </submittedName>
</protein>
<accession>A0A9D4ARC9</accession>
<reference evidence="2" key="1">
    <citation type="submission" date="2021-09" db="EMBL/GenBank/DDBJ databases">
        <title>The genome of Mauremys mutica provides insights into the evolution of semi-aquatic lifestyle.</title>
        <authorList>
            <person name="Gong S."/>
            <person name="Gao Y."/>
        </authorList>
    </citation>
    <scope>NUCLEOTIDE SEQUENCE</scope>
    <source>
        <strain evidence="2">MM-2020</strain>
        <tissue evidence="2">Muscle</tissue>
    </source>
</reference>
<evidence type="ECO:0000313" key="3">
    <source>
        <dbReference type="Proteomes" id="UP000827986"/>
    </source>
</evidence>
<keyword evidence="3" id="KW-1185">Reference proteome</keyword>